<dbReference type="InterPro" id="IPR028098">
    <property type="entry name" value="Glyco_trans_4-like_N"/>
</dbReference>
<dbReference type="EMBL" id="CP048049">
    <property type="protein sequence ID" value="QIS44979.1"/>
    <property type="molecule type" value="Genomic_DNA"/>
</dbReference>
<dbReference type="InterPro" id="IPR001296">
    <property type="entry name" value="Glyco_trans_1"/>
</dbReference>
<evidence type="ECO:0000259" key="4">
    <source>
        <dbReference type="Pfam" id="PF13439"/>
    </source>
</evidence>
<keyword evidence="1" id="KW-0328">Glycosyltransferase</keyword>
<dbReference type="Pfam" id="PF00534">
    <property type="entry name" value="Glycos_transf_1"/>
    <property type="match status" value="2"/>
</dbReference>
<dbReference type="Gene3D" id="3.40.50.2000">
    <property type="entry name" value="Glycogen Phosphorylase B"/>
    <property type="match status" value="4"/>
</dbReference>
<dbReference type="Pfam" id="PF13439">
    <property type="entry name" value="Glyco_transf_4"/>
    <property type="match status" value="1"/>
</dbReference>
<gene>
    <name evidence="5" type="ORF">GW570_07735</name>
</gene>
<sequence>MRIVQFVSYVSADGAFGGPVAVAVAQARELARRGHDVVLLAGWDGVAELRIPGVRVVLARVQRLPGLGFSGLRSRGALSWLAENAPGVDVLHVHAGRHLLDLEVALTARRLGVRYVMQTHGMVMPGGALPMLVDRTMTARAIAGAAAVLALTDEEERGLREQFPGAAVSRIRNGIEERGDAPPVVGDDRGQEVLFVARLHPRKRVMAFAEMAALVSRAHPDARFVVVGPDEGDLPALREFMAEHPDVPLSYDGPLAPGEVTGRLASAAVYVLPSLREVFPMTVLEALSVGTPVVLTEDCGISDELRVREAALVTDGSPDDLARAVGAILSDGDLRDRLDSGMRLALAEAFSIRATADALLRRYQAGTDAGSRPSIVWLTNVAPPYRVPVWDALARDADLEVWLLETDARLRRDDNNRGDDWTAGGRQAEYTMRFLRSRVIRRGEARHYVTAWIRPTALRGTDAILIGGWDSPAFWVASWSAKIAGVRRVGFYESHRLSQRHTRGPIARIRRAFFAGMDEIVVPGVAARDALVAEGVDPRRIRLGFNAVDVEGIHARTRAVLARVGSPVGPVGRRLLCVGQLIHRKNVPSLIEALAAPELAGCTLTIVGTGPDRAPLEGLVARLGLGARIRFTGYVPTSGLPELFADHDVLVHPALQEVWGLTVNEALAAGLSVVVGEHAGVTPSVRGMPGVVTTGVTVPELRRAISAAVPATRIDEPEILAHTPEAFAATFRQALLPDDAPSV</sequence>
<dbReference type="Proteomes" id="UP000503164">
    <property type="component" value="Chromosome"/>
</dbReference>
<accession>A0AAE6XQQ0</accession>
<dbReference type="PANTHER" id="PTHR45947">
    <property type="entry name" value="SULFOQUINOVOSYL TRANSFERASE SQD2"/>
    <property type="match status" value="1"/>
</dbReference>
<dbReference type="SUPFAM" id="SSF53756">
    <property type="entry name" value="UDP-Glycosyltransferase/glycogen phosphorylase"/>
    <property type="match status" value="2"/>
</dbReference>
<dbReference type="GO" id="GO:1901137">
    <property type="term" value="P:carbohydrate derivative biosynthetic process"/>
    <property type="evidence" value="ECO:0007669"/>
    <property type="project" value="UniProtKB-ARBA"/>
</dbReference>
<proteinExistence type="predicted"/>
<evidence type="ECO:0000313" key="5">
    <source>
        <dbReference type="EMBL" id="QIS44979.1"/>
    </source>
</evidence>
<evidence type="ECO:0000256" key="1">
    <source>
        <dbReference type="ARBA" id="ARBA00022676"/>
    </source>
</evidence>
<protein>
    <submittedName>
        <fullName evidence="5">Glycosyltransferase</fullName>
    </submittedName>
</protein>
<evidence type="ECO:0000256" key="2">
    <source>
        <dbReference type="ARBA" id="ARBA00022679"/>
    </source>
</evidence>
<feature type="domain" description="Glycosyl transferase family 1" evidence="3">
    <location>
        <begin position="191"/>
        <end position="339"/>
    </location>
</feature>
<dbReference type="AlphaFoldDB" id="A0AAE6XQQ0"/>
<feature type="domain" description="Glycosyltransferase subfamily 4-like N-terminal" evidence="4">
    <location>
        <begin position="17"/>
        <end position="176"/>
    </location>
</feature>
<dbReference type="InterPro" id="IPR050194">
    <property type="entry name" value="Glycosyltransferase_grp1"/>
</dbReference>
<dbReference type="PANTHER" id="PTHR45947:SF14">
    <property type="entry name" value="SLL1723 PROTEIN"/>
    <property type="match status" value="1"/>
</dbReference>
<dbReference type="GO" id="GO:0016757">
    <property type="term" value="F:glycosyltransferase activity"/>
    <property type="evidence" value="ECO:0007669"/>
    <property type="project" value="UniProtKB-KW"/>
</dbReference>
<dbReference type="RefSeq" id="WP_162232636.1">
    <property type="nucleotide sequence ID" value="NZ_CP012573.1"/>
</dbReference>
<keyword evidence="2" id="KW-0808">Transferase</keyword>
<name>A0AAE6XQQ0_9MICO</name>
<reference evidence="5 6" key="1">
    <citation type="journal article" date="2020" name="Mol. Plant Pathol.">
        <title>Plasmid composition and the chpG gene determine the virulence level of Clavibacter capsici natural isolates in pepper.</title>
        <authorList>
            <person name="Hwang I.S."/>
            <person name="Lee H.M."/>
            <person name="Oh E.J."/>
            <person name="Lee S."/>
            <person name="Heu S."/>
            <person name="Oh C.S."/>
        </authorList>
    </citation>
    <scope>NUCLEOTIDE SEQUENCE [LARGE SCALE GENOMIC DNA]</scope>
    <source>
        <strain evidence="5 6">1101</strain>
    </source>
</reference>
<evidence type="ECO:0000313" key="6">
    <source>
        <dbReference type="Proteomes" id="UP000503164"/>
    </source>
</evidence>
<organism evidence="5 6">
    <name type="scientific">Clavibacter capsici</name>
    <dbReference type="NCBI Taxonomy" id="1874630"/>
    <lineage>
        <taxon>Bacteria</taxon>
        <taxon>Bacillati</taxon>
        <taxon>Actinomycetota</taxon>
        <taxon>Actinomycetes</taxon>
        <taxon>Micrococcales</taxon>
        <taxon>Microbacteriaceae</taxon>
        <taxon>Clavibacter</taxon>
    </lineage>
</organism>
<feature type="domain" description="Glycosyl transferase family 1" evidence="3">
    <location>
        <begin position="575"/>
        <end position="682"/>
    </location>
</feature>
<evidence type="ECO:0000259" key="3">
    <source>
        <dbReference type="Pfam" id="PF00534"/>
    </source>
</evidence>
<keyword evidence="6" id="KW-1185">Reference proteome</keyword>